<organism evidence="1 2">
    <name type="scientific">Dioscorea alata</name>
    <name type="common">Purple yam</name>
    <dbReference type="NCBI Taxonomy" id="55571"/>
    <lineage>
        <taxon>Eukaryota</taxon>
        <taxon>Viridiplantae</taxon>
        <taxon>Streptophyta</taxon>
        <taxon>Embryophyta</taxon>
        <taxon>Tracheophyta</taxon>
        <taxon>Spermatophyta</taxon>
        <taxon>Magnoliopsida</taxon>
        <taxon>Liliopsida</taxon>
        <taxon>Dioscoreales</taxon>
        <taxon>Dioscoreaceae</taxon>
        <taxon>Dioscorea</taxon>
    </lineage>
</organism>
<comment type="caution">
    <text evidence="1">The sequence shown here is derived from an EMBL/GenBank/DDBJ whole genome shotgun (WGS) entry which is preliminary data.</text>
</comment>
<evidence type="ECO:0000313" key="2">
    <source>
        <dbReference type="Proteomes" id="UP000827976"/>
    </source>
</evidence>
<gene>
    <name evidence="1" type="ORF">IHE45_20G006400</name>
</gene>
<sequence>MCVVIQFCGIKLPTCLIRKIGNSFCLVLSLLGVALCMI</sequence>
<dbReference type="Proteomes" id="UP000827976">
    <property type="component" value="Chromosome 20"/>
</dbReference>
<dbReference type="EMBL" id="CM037030">
    <property type="protein sequence ID" value="KAH7650699.1"/>
    <property type="molecule type" value="Genomic_DNA"/>
</dbReference>
<protein>
    <submittedName>
        <fullName evidence="1">Uncharacterized protein</fullName>
    </submittedName>
</protein>
<keyword evidence="2" id="KW-1185">Reference proteome</keyword>
<name>A0ACB7TS57_DIOAL</name>
<reference evidence="2" key="1">
    <citation type="journal article" date="2022" name="Nat. Commun.">
        <title>Chromosome evolution and the genetic basis of agronomically important traits in greater yam.</title>
        <authorList>
            <person name="Bredeson J.V."/>
            <person name="Lyons J.B."/>
            <person name="Oniyinde I.O."/>
            <person name="Okereke N.R."/>
            <person name="Kolade O."/>
            <person name="Nnabue I."/>
            <person name="Nwadili C.O."/>
            <person name="Hribova E."/>
            <person name="Parker M."/>
            <person name="Nwogha J."/>
            <person name="Shu S."/>
            <person name="Carlson J."/>
            <person name="Kariba R."/>
            <person name="Muthemba S."/>
            <person name="Knop K."/>
            <person name="Barton G.J."/>
            <person name="Sherwood A.V."/>
            <person name="Lopez-Montes A."/>
            <person name="Asiedu R."/>
            <person name="Jamnadass R."/>
            <person name="Muchugi A."/>
            <person name="Goodstein D."/>
            <person name="Egesi C.N."/>
            <person name="Featherston J."/>
            <person name="Asfaw A."/>
            <person name="Simpson G.G."/>
            <person name="Dolezel J."/>
            <person name="Hendre P.S."/>
            <person name="Van Deynze A."/>
            <person name="Kumar P.L."/>
            <person name="Obidiegwu J.E."/>
            <person name="Bhattacharjee R."/>
            <person name="Rokhsar D.S."/>
        </authorList>
    </citation>
    <scope>NUCLEOTIDE SEQUENCE [LARGE SCALE GENOMIC DNA]</scope>
    <source>
        <strain evidence="2">cv. TDa95/00328</strain>
    </source>
</reference>
<proteinExistence type="predicted"/>
<accession>A0ACB7TS57</accession>
<evidence type="ECO:0000313" key="1">
    <source>
        <dbReference type="EMBL" id="KAH7650699.1"/>
    </source>
</evidence>